<sequence length="150" mass="15788">MVAGIRSCLVSLLLAPLLVVTIGCGGGDGLNRAEVRGKVSFEGAPVESGSIAFIPVEGTQAPSTGGAINQGEYHLARAVGPVVGEYRVEIRATRKTGRQVAAGEVARDPTAMIDEIEAFIPEKYNNRSDLTAEIQPDKNEIHFDLLGASQ</sequence>
<proteinExistence type="predicted"/>
<dbReference type="PROSITE" id="PS51257">
    <property type="entry name" value="PROKAR_LIPOPROTEIN"/>
    <property type="match status" value="1"/>
</dbReference>
<accession>A0A5C6C9F1</accession>
<gene>
    <name evidence="1" type="ORF">Pla52o_45950</name>
</gene>
<dbReference type="Proteomes" id="UP000316304">
    <property type="component" value="Unassembled WGS sequence"/>
</dbReference>
<reference evidence="1 2" key="1">
    <citation type="submission" date="2019-02" db="EMBL/GenBank/DDBJ databases">
        <title>Deep-cultivation of Planctomycetes and their phenomic and genomic characterization uncovers novel biology.</title>
        <authorList>
            <person name="Wiegand S."/>
            <person name="Jogler M."/>
            <person name="Boedeker C."/>
            <person name="Pinto D."/>
            <person name="Vollmers J."/>
            <person name="Rivas-Marin E."/>
            <person name="Kohn T."/>
            <person name="Peeters S.H."/>
            <person name="Heuer A."/>
            <person name="Rast P."/>
            <person name="Oberbeckmann S."/>
            <person name="Bunk B."/>
            <person name="Jeske O."/>
            <person name="Meyerdierks A."/>
            <person name="Storesund J.E."/>
            <person name="Kallscheuer N."/>
            <person name="Luecker S."/>
            <person name="Lage O.M."/>
            <person name="Pohl T."/>
            <person name="Merkel B.J."/>
            <person name="Hornburger P."/>
            <person name="Mueller R.-W."/>
            <person name="Bruemmer F."/>
            <person name="Labrenz M."/>
            <person name="Spormann A.M."/>
            <person name="Op Den Camp H."/>
            <person name="Overmann J."/>
            <person name="Amann R."/>
            <person name="Jetten M.S.M."/>
            <person name="Mascher T."/>
            <person name="Medema M.H."/>
            <person name="Devos D.P."/>
            <person name="Kaster A.-K."/>
            <person name="Ovreas L."/>
            <person name="Rohde M."/>
            <person name="Galperin M.Y."/>
            <person name="Jogler C."/>
        </authorList>
    </citation>
    <scope>NUCLEOTIDE SEQUENCE [LARGE SCALE GENOMIC DNA]</scope>
    <source>
        <strain evidence="1 2">Pla52o</strain>
    </source>
</reference>
<dbReference type="RefSeq" id="WP_146596628.1">
    <property type="nucleotide sequence ID" value="NZ_SJPT01000009.1"/>
</dbReference>
<evidence type="ECO:0000313" key="1">
    <source>
        <dbReference type="EMBL" id="TWU20081.1"/>
    </source>
</evidence>
<dbReference type="AlphaFoldDB" id="A0A5C6C9F1"/>
<name>A0A5C6C9F1_9BACT</name>
<protein>
    <recommendedName>
        <fullName evidence="3">Carboxypeptidase regulatory-like domain-containing protein</fullName>
    </recommendedName>
</protein>
<dbReference type="EMBL" id="SJPT01000009">
    <property type="protein sequence ID" value="TWU20081.1"/>
    <property type="molecule type" value="Genomic_DNA"/>
</dbReference>
<organism evidence="1 2">
    <name type="scientific">Novipirellula galeiformis</name>
    <dbReference type="NCBI Taxonomy" id="2528004"/>
    <lineage>
        <taxon>Bacteria</taxon>
        <taxon>Pseudomonadati</taxon>
        <taxon>Planctomycetota</taxon>
        <taxon>Planctomycetia</taxon>
        <taxon>Pirellulales</taxon>
        <taxon>Pirellulaceae</taxon>
        <taxon>Novipirellula</taxon>
    </lineage>
</organism>
<comment type="caution">
    <text evidence="1">The sequence shown here is derived from an EMBL/GenBank/DDBJ whole genome shotgun (WGS) entry which is preliminary data.</text>
</comment>
<dbReference type="OrthoDB" id="291697at2"/>
<keyword evidence="2" id="KW-1185">Reference proteome</keyword>
<evidence type="ECO:0008006" key="3">
    <source>
        <dbReference type="Google" id="ProtNLM"/>
    </source>
</evidence>
<evidence type="ECO:0000313" key="2">
    <source>
        <dbReference type="Proteomes" id="UP000316304"/>
    </source>
</evidence>